<feature type="compositionally biased region" description="Polar residues" evidence="1">
    <location>
        <begin position="148"/>
        <end position="168"/>
    </location>
</feature>
<feature type="region of interest" description="Disordered" evidence="1">
    <location>
        <begin position="137"/>
        <end position="168"/>
    </location>
</feature>
<proteinExistence type="predicted"/>
<dbReference type="EMBL" id="KB304303">
    <property type="protein sequence ID" value="ELU02156.1"/>
    <property type="molecule type" value="Genomic_DNA"/>
</dbReference>
<evidence type="ECO:0000313" key="5">
    <source>
        <dbReference type="Proteomes" id="UP000014760"/>
    </source>
</evidence>
<keyword evidence="2" id="KW-1133">Transmembrane helix</keyword>
<reference evidence="4" key="3">
    <citation type="submission" date="2015-06" db="UniProtKB">
        <authorList>
            <consortium name="EnsemblMetazoa"/>
        </authorList>
    </citation>
    <scope>IDENTIFICATION</scope>
</reference>
<evidence type="ECO:0000313" key="3">
    <source>
        <dbReference type="EMBL" id="ELU02156.1"/>
    </source>
</evidence>
<dbReference type="HOGENOM" id="CLU_1435700_0_0_1"/>
<feature type="compositionally biased region" description="Basic residues" evidence="1">
    <location>
        <begin position="137"/>
        <end position="147"/>
    </location>
</feature>
<sequence length="189" mass="21347">MATSMADAERIKHYYNTYDMDDKKIVTLSLRREDRGALSLMVFFKVHSLPDTEIKRKHYVSANYQQTMLTPRSVSVLLIFISCRGPFGGQWSGQTRVEGKDFHDMPTSFVTIIGGAIAVAFLLAFVIVTIWIYHRKHPSTPPRRHGSRSSLASQASLGTQISHRSHTPTQNRRLIVNQCAVAEFGQHSD</sequence>
<dbReference type="Proteomes" id="UP000014760">
    <property type="component" value="Unassembled WGS sequence"/>
</dbReference>
<gene>
    <name evidence="3" type="ORF">CAPTEDRAFT_209259</name>
</gene>
<dbReference type="EnsemblMetazoa" id="CapteT209259">
    <property type="protein sequence ID" value="CapteP209259"/>
    <property type="gene ID" value="CapteG209259"/>
</dbReference>
<accession>R7U7N0</accession>
<reference evidence="5" key="1">
    <citation type="submission" date="2012-12" db="EMBL/GenBank/DDBJ databases">
        <authorList>
            <person name="Hellsten U."/>
            <person name="Grimwood J."/>
            <person name="Chapman J.A."/>
            <person name="Shapiro H."/>
            <person name="Aerts A."/>
            <person name="Otillar R.P."/>
            <person name="Terry A.Y."/>
            <person name="Boore J.L."/>
            <person name="Simakov O."/>
            <person name="Marletaz F."/>
            <person name="Cho S.-J."/>
            <person name="Edsinger-Gonzales E."/>
            <person name="Havlak P."/>
            <person name="Kuo D.-H."/>
            <person name="Larsson T."/>
            <person name="Lv J."/>
            <person name="Arendt D."/>
            <person name="Savage R."/>
            <person name="Osoegawa K."/>
            <person name="de Jong P."/>
            <person name="Lindberg D.R."/>
            <person name="Seaver E.C."/>
            <person name="Weisblat D.A."/>
            <person name="Putnam N.H."/>
            <person name="Grigoriev I.V."/>
            <person name="Rokhsar D.S."/>
        </authorList>
    </citation>
    <scope>NUCLEOTIDE SEQUENCE</scope>
    <source>
        <strain evidence="5">I ESC-2004</strain>
    </source>
</reference>
<evidence type="ECO:0000256" key="1">
    <source>
        <dbReference type="SAM" id="MobiDB-lite"/>
    </source>
</evidence>
<dbReference type="AlphaFoldDB" id="R7U7N0"/>
<keyword evidence="2" id="KW-0472">Membrane</keyword>
<evidence type="ECO:0000256" key="2">
    <source>
        <dbReference type="SAM" id="Phobius"/>
    </source>
</evidence>
<organism evidence="3">
    <name type="scientific">Capitella teleta</name>
    <name type="common">Polychaete worm</name>
    <dbReference type="NCBI Taxonomy" id="283909"/>
    <lineage>
        <taxon>Eukaryota</taxon>
        <taxon>Metazoa</taxon>
        <taxon>Spiralia</taxon>
        <taxon>Lophotrochozoa</taxon>
        <taxon>Annelida</taxon>
        <taxon>Polychaeta</taxon>
        <taxon>Sedentaria</taxon>
        <taxon>Scolecida</taxon>
        <taxon>Capitellidae</taxon>
        <taxon>Capitella</taxon>
    </lineage>
</organism>
<feature type="transmembrane region" description="Helical" evidence="2">
    <location>
        <begin position="109"/>
        <end position="133"/>
    </location>
</feature>
<protein>
    <submittedName>
        <fullName evidence="3 4">Uncharacterized protein</fullName>
    </submittedName>
</protein>
<keyword evidence="2" id="KW-0812">Transmembrane</keyword>
<reference evidence="3 5" key="2">
    <citation type="journal article" date="2013" name="Nature">
        <title>Insights into bilaterian evolution from three spiralian genomes.</title>
        <authorList>
            <person name="Simakov O."/>
            <person name="Marletaz F."/>
            <person name="Cho S.J."/>
            <person name="Edsinger-Gonzales E."/>
            <person name="Havlak P."/>
            <person name="Hellsten U."/>
            <person name="Kuo D.H."/>
            <person name="Larsson T."/>
            <person name="Lv J."/>
            <person name="Arendt D."/>
            <person name="Savage R."/>
            <person name="Osoegawa K."/>
            <person name="de Jong P."/>
            <person name="Grimwood J."/>
            <person name="Chapman J.A."/>
            <person name="Shapiro H."/>
            <person name="Aerts A."/>
            <person name="Otillar R.P."/>
            <person name="Terry A.Y."/>
            <person name="Boore J.L."/>
            <person name="Grigoriev I.V."/>
            <person name="Lindberg D.R."/>
            <person name="Seaver E.C."/>
            <person name="Weisblat D.A."/>
            <person name="Putnam N.H."/>
            <person name="Rokhsar D.S."/>
        </authorList>
    </citation>
    <scope>NUCLEOTIDE SEQUENCE</scope>
    <source>
        <strain evidence="3 5">I ESC-2004</strain>
    </source>
</reference>
<keyword evidence="5" id="KW-1185">Reference proteome</keyword>
<evidence type="ECO:0000313" key="4">
    <source>
        <dbReference type="EnsemblMetazoa" id="CapteP209259"/>
    </source>
</evidence>
<dbReference type="EMBL" id="AMQN01008981">
    <property type="status" value="NOT_ANNOTATED_CDS"/>
    <property type="molecule type" value="Genomic_DNA"/>
</dbReference>
<name>R7U7N0_CAPTE</name>